<evidence type="ECO:0000313" key="2">
    <source>
        <dbReference type="EMBL" id="KAF2850644.1"/>
    </source>
</evidence>
<dbReference type="Proteomes" id="UP000799423">
    <property type="component" value="Unassembled WGS sequence"/>
</dbReference>
<proteinExistence type="predicted"/>
<name>A0A6A7B5V2_9PLEO</name>
<accession>A0A6A7B5V2</accession>
<sequence length="151" mass="16399">MPLKKADATAQKNILADCIAVLMATGGTTTITRAQYDMMSSVNGERTASSFEHQFRHIIAKSKELKQRLDNGENFTPVPPAKKGYGNSAPVTPGKRKSADQKETPNKKATPKSSRAKQAAQADEERFAGEGLPADAGEFIKGEEEWENSFV</sequence>
<gene>
    <name evidence="2" type="ORF">T440DRAFT_507742</name>
</gene>
<evidence type="ECO:0000256" key="1">
    <source>
        <dbReference type="SAM" id="MobiDB-lite"/>
    </source>
</evidence>
<dbReference type="AlphaFoldDB" id="A0A6A7B5V2"/>
<feature type="compositionally biased region" description="Basic and acidic residues" evidence="1">
    <location>
        <begin position="97"/>
        <end position="106"/>
    </location>
</feature>
<protein>
    <submittedName>
        <fullName evidence="2">Uncharacterized protein</fullName>
    </submittedName>
</protein>
<reference evidence="2" key="1">
    <citation type="submission" date="2020-01" db="EMBL/GenBank/DDBJ databases">
        <authorList>
            <consortium name="DOE Joint Genome Institute"/>
            <person name="Haridas S."/>
            <person name="Albert R."/>
            <person name="Binder M."/>
            <person name="Bloem J."/>
            <person name="Labutti K."/>
            <person name="Salamov A."/>
            <person name="Andreopoulos B."/>
            <person name="Baker S.E."/>
            <person name="Barry K."/>
            <person name="Bills G."/>
            <person name="Bluhm B.H."/>
            <person name="Cannon C."/>
            <person name="Castanera R."/>
            <person name="Culley D.E."/>
            <person name="Daum C."/>
            <person name="Ezra D."/>
            <person name="Gonzalez J.B."/>
            <person name="Henrissat B."/>
            <person name="Kuo A."/>
            <person name="Liang C."/>
            <person name="Lipzen A."/>
            <person name="Lutzoni F."/>
            <person name="Magnuson J."/>
            <person name="Mondo S."/>
            <person name="Nolan M."/>
            <person name="Ohm R."/>
            <person name="Pangilinan J."/>
            <person name="Park H.-J."/>
            <person name="Ramirez L."/>
            <person name="Alfaro M."/>
            <person name="Sun H."/>
            <person name="Tritt A."/>
            <person name="Yoshinaga Y."/>
            <person name="Zwiers L.-H."/>
            <person name="Turgeon B.G."/>
            <person name="Goodwin S.B."/>
            <person name="Spatafora J.W."/>
            <person name="Crous P.W."/>
            <person name="Grigoriev I.V."/>
        </authorList>
    </citation>
    <scope>NUCLEOTIDE SEQUENCE</scope>
    <source>
        <strain evidence="2">IPT5</strain>
    </source>
</reference>
<feature type="region of interest" description="Disordered" evidence="1">
    <location>
        <begin position="66"/>
        <end position="151"/>
    </location>
</feature>
<dbReference type="OrthoDB" id="3938057at2759"/>
<dbReference type="EMBL" id="MU006305">
    <property type="protein sequence ID" value="KAF2850644.1"/>
    <property type="molecule type" value="Genomic_DNA"/>
</dbReference>
<evidence type="ECO:0000313" key="3">
    <source>
        <dbReference type="Proteomes" id="UP000799423"/>
    </source>
</evidence>
<keyword evidence="3" id="KW-1185">Reference proteome</keyword>
<organism evidence="2 3">
    <name type="scientific">Plenodomus tracheiphilus IPT5</name>
    <dbReference type="NCBI Taxonomy" id="1408161"/>
    <lineage>
        <taxon>Eukaryota</taxon>
        <taxon>Fungi</taxon>
        <taxon>Dikarya</taxon>
        <taxon>Ascomycota</taxon>
        <taxon>Pezizomycotina</taxon>
        <taxon>Dothideomycetes</taxon>
        <taxon>Pleosporomycetidae</taxon>
        <taxon>Pleosporales</taxon>
        <taxon>Pleosporineae</taxon>
        <taxon>Leptosphaeriaceae</taxon>
        <taxon>Plenodomus</taxon>
    </lineage>
</organism>